<dbReference type="Pfam" id="PF10145">
    <property type="entry name" value="PhageMin_Tail"/>
    <property type="match status" value="1"/>
</dbReference>
<feature type="transmembrane region" description="Helical" evidence="2">
    <location>
        <begin position="709"/>
        <end position="727"/>
    </location>
</feature>
<evidence type="ECO:0000313" key="4">
    <source>
        <dbReference type="EMBL" id="MCG9027421.1"/>
    </source>
</evidence>
<reference evidence="4 5" key="1">
    <citation type="submission" date="2021-10" db="EMBL/GenBank/DDBJ databases">
        <title>Whole-genome sequencing analysis of Laribacter hongkongensis: virulence gene profiles, carbohydrate-active enzyme prediction, and antimicrobial resistance characterization.</title>
        <authorList>
            <person name="Yuan P."/>
            <person name="Zhan Y."/>
            <person name="Chen D."/>
        </authorList>
    </citation>
    <scope>NUCLEOTIDE SEQUENCE [LARGE SCALE GENOMIC DNA]</scope>
    <source>
        <strain evidence="4 5">W67</strain>
    </source>
</reference>
<dbReference type="NCBIfam" id="TIGR01760">
    <property type="entry name" value="tape_meas_TP901"/>
    <property type="match status" value="1"/>
</dbReference>
<dbReference type="InterPro" id="IPR010090">
    <property type="entry name" value="Phage_tape_meas"/>
</dbReference>
<dbReference type="RefSeq" id="WP_239894696.1">
    <property type="nucleotide sequence ID" value="NZ_JAJAXM010000061.1"/>
</dbReference>
<proteinExistence type="predicted"/>
<evidence type="ECO:0000313" key="5">
    <source>
        <dbReference type="Proteomes" id="UP001200247"/>
    </source>
</evidence>
<feature type="domain" description="Phage tail tape measure protein" evidence="3">
    <location>
        <begin position="168"/>
        <end position="365"/>
    </location>
</feature>
<dbReference type="PANTHER" id="PTHR37813">
    <property type="entry name" value="FELS-2 PROPHAGE PROTEIN"/>
    <property type="match status" value="1"/>
</dbReference>
<keyword evidence="2" id="KW-1133">Transmembrane helix</keyword>
<gene>
    <name evidence="4" type="ORF">LH440_16265</name>
</gene>
<evidence type="ECO:0000259" key="3">
    <source>
        <dbReference type="Pfam" id="PF10145"/>
    </source>
</evidence>
<sequence>MSKDLAIGIVIGGAVSSTLGAAIGKTGSMVSDLQRKLDNNRALMNTIGATQRLQREYQDAFKSGDKGAEAIRRRINDQIEALKKAGVNVGNLEASYARLGRTVKGLQLQQLGATQMQSGVEIGRTAAAAAGSFAIPTKISADYQAIVRDIAIKGDFANTGQEKALDAAIRKSAADSGMNQTDMANAANALVSNGMAIENVMANLEVIGKFAVGQNSNGDETARMIFAMSQAGVRDAEMRQALEAIAFQGNQGSFESSDMARWLPGLLPEMNKLGVYGKDAVIQLGAMLQVQKKASGSADEAANNLKNWMAKIGAEDTKKNYKDVGINYEGSMNAHIERGMSPLEASMELARQYIEKIDPKKAAEMKKKADELAAIKDDGERKRQMDAFSETMKMGTLFGDMQAKTALTAYLQNRQDYIDLKKGGESADGVLDKGLEQRREASAQKWKEAANAFNSVMVTVGDAIRPVTDRLADAAGQVIRFGAAFTEASPGTALAALGVAIGGLGFAATKIAGGAGTWVVGKALERVGIRLPGGKGGSGGSGTGGLAGRAMDAATGGAPPGVQKVHVINWGDAPAGGKPGGIDLPAGGGRPAAAGGIGRTVSRFAKVGGALAAVGTAGYLAYDTFKNAKTADQKAEGYGGAGGALAGGLAGAKVGALAGAMLGPIGAALGGLIGGGIGAFGGEKLGGLLGKRLFAGGSADKPSSGGGPGIGAALAAGGVVIGGAMLARRRGMGGIGAALPVLAAPAAAGALAGRGGSFAGDLATEVTKKLIEKGAENYVKKKEEAAKAPPQQTFTFNPTIQVTV</sequence>
<evidence type="ECO:0000256" key="1">
    <source>
        <dbReference type="ARBA" id="ARBA00022612"/>
    </source>
</evidence>
<dbReference type="PANTHER" id="PTHR37813:SF1">
    <property type="entry name" value="FELS-2 PROPHAGE PROTEIN"/>
    <property type="match status" value="1"/>
</dbReference>
<keyword evidence="2" id="KW-0812">Transmembrane</keyword>
<feature type="non-terminal residue" evidence="4">
    <location>
        <position position="804"/>
    </location>
</feature>
<protein>
    <submittedName>
        <fullName evidence="4">Phage tail tape measure protein</fullName>
    </submittedName>
</protein>
<dbReference type="AlphaFoldDB" id="A0ABD4SXN3"/>
<organism evidence="4 5">
    <name type="scientific">Laribacter hongkongensis</name>
    <dbReference type="NCBI Taxonomy" id="168471"/>
    <lineage>
        <taxon>Bacteria</taxon>
        <taxon>Pseudomonadati</taxon>
        <taxon>Pseudomonadota</taxon>
        <taxon>Betaproteobacteria</taxon>
        <taxon>Neisseriales</taxon>
        <taxon>Aquaspirillaceae</taxon>
        <taxon>Laribacter</taxon>
    </lineage>
</organism>
<dbReference type="Proteomes" id="UP001200247">
    <property type="component" value="Unassembled WGS sequence"/>
</dbReference>
<keyword evidence="2" id="KW-0472">Membrane</keyword>
<dbReference type="EMBL" id="JAJAXM010000061">
    <property type="protein sequence ID" value="MCG9027421.1"/>
    <property type="molecule type" value="Genomic_DNA"/>
</dbReference>
<keyword evidence="1" id="KW-1188">Viral release from host cell</keyword>
<accession>A0ABD4SXN3</accession>
<comment type="caution">
    <text evidence="4">The sequence shown here is derived from an EMBL/GenBank/DDBJ whole genome shotgun (WGS) entry which is preliminary data.</text>
</comment>
<evidence type="ECO:0000256" key="2">
    <source>
        <dbReference type="SAM" id="Phobius"/>
    </source>
</evidence>
<name>A0ABD4SXN3_9NEIS</name>